<dbReference type="RefSeq" id="XP_002952703.1">
    <property type="nucleotide sequence ID" value="XM_002952657.1"/>
</dbReference>
<sequence>MGSVNAVGAPLGASPRAGPKKARGRMWLAVVWFSVAAMTVSYRYPDTAGTFHSSIKALMTSYETMDSNTADIRTENTFYGVLTHALGFLETYSKKADAAGYPEDMLPVTEYDRVLFARMEVDFKSNCLKEYENFRLSCYKSGIDPGTGLQLSASELEQLSGGERGVRKIELLNPGMTRADLRARIQQLVDRDLLFISTYGFTASLMIGVVNNVADGFRTVYFFTVTRKSNDAIGSQVDVIHSLQDFDAVRSYADLQLQHLVWGVFTALLVGLRVLPHFKTQPGLLVYSLTLKLSWHRLKDLLRAYFGRAVRHGGWFNGEMYVFFGYVYFVMTVLITPLFELTGANTLFRDTGTGILNVALMTFQYMGFTDFFSYNAPTFGTYWYAMIFMFFFWVVVLVLVVISQNVLLALVAGAYHRWVLRESPYELAEGLMTSLSRPDMAFHVHVFARWALADLPEMRLLAQLYTEPASDILFMYSPWSWHRSSPLDVSQQAPWDEQLDYPLYCWEDVPLDESGEGPRLRRLPPLFTRDPSEGRPVSRGRLPITYSEGDDLFAMTEEEVDDLLDAAEWCWGRMKQQPLVARCAGLGWSDRGRKLVREGLLEVYRRHMVQENTSTTVGEVGSGSGLVGGGGEPTITAVKASAVHQDTRVHTHTGLMTSSSATTGEATRNRQFSLFNRRGRIAENLDLLWGEVSELRGEVKTLLELLKDICTHPHSGTEPQET</sequence>
<proteinExistence type="predicted"/>
<dbReference type="OrthoDB" id="532662at2759"/>
<keyword evidence="2" id="KW-0472">Membrane</keyword>
<evidence type="ECO:0000256" key="2">
    <source>
        <dbReference type="SAM" id="Phobius"/>
    </source>
</evidence>
<dbReference type="InParanoid" id="D8U1X3"/>
<reference evidence="3 4" key="1">
    <citation type="journal article" date="2010" name="Science">
        <title>Genomic analysis of organismal complexity in the multicellular green alga Volvox carteri.</title>
        <authorList>
            <person name="Prochnik S.E."/>
            <person name="Umen J."/>
            <person name="Nedelcu A.M."/>
            <person name="Hallmann A."/>
            <person name="Miller S.M."/>
            <person name="Nishii I."/>
            <person name="Ferris P."/>
            <person name="Kuo A."/>
            <person name="Mitros T."/>
            <person name="Fritz-Laylin L.K."/>
            <person name="Hellsten U."/>
            <person name="Chapman J."/>
            <person name="Simakov O."/>
            <person name="Rensing S.A."/>
            <person name="Terry A."/>
            <person name="Pangilinan J."/>
            <person name="Kapitonov V."/>
            <person name="Jurka J."/>
            <person name="Salamov A."/>
            <person name="Shapiro H."/>
            <person name="Schmutz J."/>
            <person name="Grimwood J."/>
            <person name="Lindquist E."/>
            <person name="Lucas S."/>
            <person name="Grigoriev I.V."/>
            <person name="Schmitt R."/>
            <person name="Kirk D."/>
            <person name="Rokhsar D.S."/>
        </authorList>
    </citation>
    <scope>NUCLEOTIDE SEQUENCE [LARGE SCALE GENOMIC DNA]</scope>
    <source>
        <strain evidence="4">f. Nagariensis / Eve</strain>
    </source>
</reference>
<evidence type="ECO:0000256" key="1">
    <source>
        <dbReference type="SAM" id="MobiDB-lite"/>
    </source>
</evidence>
<feature type="region of interest" description="Disordered" evidence="1">
    <location>
        <begin position="520"/>
        <end position="541"/>
    </location>
</feature>
<keyword evidence="2" id="KW-0812">Transmembrane</keyword>
<gene>
    <name evidence="3" type="ORF">VOLCADRAFT_93353</name>
</gene>
<dbReference type="KEGG" id="vcn:VOLCADRAFT_93353"/>
<keyword evidence="4" id="KW-1185">Reference proteome</keyword>
<evidence type="ECO:0000313" key="4">
    <source>
        <dbReference type="Proteomes" id="UP000001058"/>
    </source>
</evidence>
<protein>
    <submittedName>
        <fullName evidence="3">Uncharacterized protein</fullName>
    </submittedName>
</protein>
<evidence type="ECO:0000313" key="3">
    <source>
        <dbReference type="EMBL" id="EFJ46256.1"/>
    </source>
</evidence>
<dbReference type="EMBL" id="GL378352">
    <property type="protein sequence ID" value="EFJ46256.1"/>
    <property type="molecule type" value="Genomic_DNA"/>
</dbReference>
<organism evidence="4">
    <name type="scientific">Volvox carteri f. nagariensis</name>
    <dbReference type="NCBI Taxonomy" id="3068"/>
    <lineage>
        <taxon>Eukaryota</taxon>
        <taxon>Viridiplantae</taxon>
        <taxon>Chlorophyta</taxon>
        <taxon>core chlorophytes</taxon>
        <taxon>Chlorophyceae</taxon>
        <taxon>CS clade</taxon>
        <taxon>Chlamydomonadales</taxon>
        <taxon>Volvocaceae</taxon>
        <taxon>Volvox</taxon>
    </lineage>
</organism>
<feature type="transmembrane region" description="Helical" evidence="2">
    <location>
        <begin position="354"/>
        <end position="376"/>
    </location>
</feature>
<keyword evidence="2" id="KW-1133">Transmembrane helix</keyword>
<dbReference type="GeneID" id="9627219"/>
<name>D8U1X3_VOLCA</name>
<dbReference type="Proteomes" id="UP000001058">
    <property type="component" value="Unassembled WGS sequence"/>
</dbReference>
<feature type="transmembrane region" description="Helical" evidence="2">
    <location>
        <begin position="193"/>
        <end position="214"/>
    </location>
</feature>
<accession>D8U1X3</accession>
<dbReference type="AlphaFoldDB" id="D8U1X3"/>
<feature type="transmembrane region" description="Helical" evidence="2">
    <location>
        <begin position="382"/>
        <end position="415"/>
    </location>
</feature>
<feature type="transmembrane region" description="Helical" evidence="2">
    <location>
        <begin position="320"/>
        <end position="342"/>
    </location>
</feature>